<dbReference type="Gene3D" id="1.10.10.60">
    <property type="entry name" value="Homeodomain-like"/>
    <property type="match status" value="1"/>
</dbReference>
<dbReference type="PANTHER" id="PTHR22929:SF0">
    <property type="entry name" value="TRANSCRIPTION FACTOR TFIIIB COMPONENT B'' HOMOLOG"/>
    <property type="match status" value="1"/>
</dbReference>
<dbReference type="GO" id="GO:0001156">
    <property type="term" value="F:TFIIIC-class transcription factor complex binding"/>
    <property type="evidence" value="ECO:0007669"/>
    <property type="project" value="TreeGrafter"/>
</dbReference>
<keyword evidence="4" id="KW-1185">Reference proteome</keyword>
<dbReference type="InterPro" id="IPR009057">
    <property type="entry name" value="Homeodomain-like_sf"/>
</dbReference>
<dbReference type="GO" id="GO:0000126">
    <property type="term" value="C:transcription factor TFIIIB complex"/>
    <property type="evidence" value="ECO:0007669"/>
    <property type="project" value="TreeGrafter"/>
</dbReference>
<dbReference type="CDD" id="cd00167">
    <property type="entry name" value="SANT"/>
    <property type="match status" value="1"/>
</dbReference>
<dbReference type="SUPFAM" id="SSF46689">
    <property type="entry name" value="Homeodomain-like"/>
    <property type="match status" value="1"/>
</dbReference>
<dbReference type="AlphaFoldDB" id="A0A9P5SDX1"/>
<dbReference type="InterPro" id="IPR001005">
    <property type="entry name" value="SANT/Myb"/>
</dbReference>
<feature type="compositionally biased region" description="Polar residues" evidence="1">
    <location>
        <begin position="88"/>
        <end position="98"/>
    </location>
</feature>
<dbReference type="EMBL" id="JAAAUY010001315">
    <property type="protein sequence ID" value="KAF9323305.1"/>
    <property type="molecule type" value="Genomic_DNA"/>
</dbReference>
<dbReference type="SMART" id="SM00717">
    <property type="entry name" value="SANT"/>
    <property type="match status" value="1"/>
</dbReference>
<evidence type="ECO:0000256" key="1">
    <source>
        <dbReference type="SAM" id="MobiDB-lite"/>
    </source>
</evidence>
<dbReference type="GO" id="GO:0070898">
    <property type="term" value="P:RNA polymerase III preinitiation complex assembly"/>
    <property type="evidence" value="ECO:0007669"/>
    <property type="project" value="TreeGrafter"/>
</dbReference>
<feature type="domain" description="Myb-like" evidence="2">
    <location>
        <begin position="355"/>
        <end position="403"/>
    </location>
</feature>
<name>A0A9P5SDX1_9FUNG</name>
<gene>
    <name evidence="3" type="primary">BDP1</name>
    <name evidence="3" type="ORF">BG006_001588</name>
</gene>
<comment type="caution">
    <text evidence="3">The sequence shown here is derived from an EMBL/GenBank/DDBJ whole genome shotgun (WGS) entry which is preliminary data.</text>
</comment>
<evidence type="ECO:0000313" key="3">
    <source>
        <dbReference type="EMBL" id="KAF9323305.1"/>
    </source>
</evidence>
<feature type="compositionally biased region" description="Low complexity" evidence="1">
    <location>
        <begin position="60"/>
        <end position="87"/>
    </location>
</feature>
<evidence type="ECO:0000313" key="4">
    <source>
        <dbReference type="Proteomes" id="UP000696485"/>
    </source>
</evidence>
<evidence type="ECO:0000259" key="2">
    <source>
        <dbReference type="SMART" id="SM00717"/>
    </source>
</evidence>
<dbReference type="Proteomes" id="UP000696485">
    <property type="component" value="Unassembled WGS sequence"/>
</dbReference>
<feature type="region of interest" description="Disordered" evidence="1">
    <location>
        <begin position="1"/>
        <end position="212"/>
    </location>
</feature>
<sequence>MSGISTRIEKGQTRFAPKLKARPNRRAATASEDGTPAPTPSMTSSDAGTFGASLLEGDTDTSAGATGATDAAPLSSSSSTASRRLSAQTPISPPSSFSKPGASGPKSPNLIPTNLVEKPGQGVAITFPSSAGSSSSTESQQQTSQPSTTKGASIITVPSARSHVEREDEDGDAEESAARKRAKGKHVVRPRHEEEEVEGEDAMPDYSDTPMYEFVKDMGTGRRSQVFLERQKQIDEKRRVARKERRIKDIRSAEGRATPLHGEGDEGEEVLEELEDGIEKEEEVKKAKIATPIPSQPKTFAPQVRVVDGRIELDLDSLTVDHAAVDGIEQGPIEYVDESSTSKYVNSATFSNKFRSEKWSEDETELFYKAIAQWGTDFGIICKLFPSKTRIAIRNKFKREDRYNRSRVEAALSNKEPIDLDQYSQMTGADYPEVNEDEIIKKLDEAEEGDTMSLLDQEMDDLEYEEPEEEIFDDEEIIGEI</sequence>
<organism evidence="3 4">
    <name type="scientific">Podila minutissima</name>
    <dbReference type="NCBI Taxonomy" id="64525"/>
    <lineage>
        <taxon>Eukaryota</taxon>
        <taxon>Fungi</taxon>
        <taxon>Fungi incertae sedis</taxon>
        <taxon>Mucoromycota</taxon>
        <taxon>Mortierellomycotina</taxon>
        <taxon>Mortierellomycetes</taxon>
        <taxon>Mortierellales</taxon>
        <taxon>Mortierellaceae</taxon>
        <taxon>Podila</taxon>
    </lineage>
</organism>
<reference evidence="3" key="1">
    <citation type="journal article" date="2020" name="Fungal Divers.">
        <title>Resolving the Mortierellaceae phylogeny through synthesis of multi-gene phylogenetics and phylogenomics.</title>
        <authorList>
            <person name="Vandepol N."/>
            <person name="Liber J."/>
            <person name="Desiro A."/>
            <person name="Na H."/>
            <person name="Kennedy M."/>
            <person name="Barry K."/>
            <person name="Grigoriev I.V."/>
            <person name="Miller A.N."/>
            <person name="O'Donnell K."/>
            <person name="Stajich J.E."/>
            <person name="Bonito G."/>
        </authorList>
    </citation>
    <scope>NUCLEOTIDE SEQUENCE</scope>
    <source>
        <strain evidence="3">NVP1</strain>
    </source>
</reference>
<protein>
    <submittedName>
        <fullName evidence="3">Transcription factor TFIIIB component B</fullName>
    </submittedName>
</protein>
<proteinExistence type="predicted"/>
<dbReference type="PANTHER" id="PTHR22929">
    <property type="entry name" value="RNA POLYMERASE III TRANSCRIPTION INITIATION FACTOR B"/>
    <property type="match status" value="1"/>
</dbReference>
<accession>A0A9P5SDX1</accession>
<dbReference type="InterPro" id="IPR039467">
    <property type="entry name" value="TFIIIB_B''_Myb"/>
</dbReference>
<feature type="compositionally biased region" description="Basic residues" evidence="1">
    <location>
        <begin position="179"/>
        <end position="189"/>
    </location>
</feature>
<feature type="compositionally biased region" description="Low complexity" evidence="1">
    <location>
        <begin position="129"/>
        <end position="149"/>
    </location>
</feature>
<dbReference type="Pfam" id="PF15963">
    <property type="entry name" value="Myb_DNA-bind_7"/>
    <property type="match status" value="1"/>
</dbReference>